<accession>A0A6B8KF19</accession>
<organism evidence="2 3">
    <name type="scientific">Methylocystis heyeri</name>
    <dbReference type="NCBI Taxonomy" id="391905"/>
    <lineage>
        <taxon>Bacteria</taxon>
        <taxon>Pseudomonadati</taxon>
        <taxon>Pseudomonadota</taxon>
        <taxon>Alphaproteobacteria</taxon>
        <taxon>Hyphomicrobiales</taxon>
        <taxon>Methylocystaceae</taxon>
        <taxon>Methylocystis</taxon>
    </lineage>
</organism>
<name>A0A6B8KF19_9HYPH</name>
<proteinExistence type="predicted"/>
<dbReference type="OrthoDB" id="8449888at2"/>
<evidence type="ECO:0000313" key="3">
    <source>
        <dbReference type="Proteomes" id="UP000309061"/>
    </source>
</evidence>
<protein>
    <submittedName>
        <fullName evidence="2">Type II secretion system protein</fullName>
    </submittedName>
</protein>
<sequence length="155" mass="16659">MKTLRARPGRGKALRRRGGFILIEALAAFAILTLSLAALISGLSGAVHNDDRADFMLRATRLARSEFEALGVESPPPPGLRQGRSEDGLIYAITVNFAPTPPQTNNAPLVPNAPTYKTIAFWAHIDVTRGAETTGKALSMGFDTFKIVVISEDAR</sequence>
<evidence type="ECO:0000256" key="1">
    <source>
        <dbReference type="SAM" id="Phobius"/>
    </source>
</evidence>
<keyword evidence="1" id="KW-0812">Transmembrane</keyword>
<dbReference type="Proteomes" id="UP000309061">
    <property type="component" value="Chromosome"/>
</dbReference>
<dbReference type="AlphaFoldDB" id="A0A6B8KF19"/>
<dbReference type="KEGG" id="mhey:H2LOC_011180"/>
<keyword evidence="3" id="KW-1185">Reference proteome</keyword>
<evidence type="ECO:0000313" key="2">
    <source>
        <dbReference type="EMBL" id="QGM46212.1"/>
    </source>
</evidence>
<keyword evidence="1" id="KW-0472">Membrane</keyword>
<feature type="transmembrane region" description="Helical" evidence="1">
    <location>
        <begin position="21"/>
        <end position="43"/>
    </location>
</feature>
<reference evidence="2 3" key="1">
    <citation type="submission" date="2019-11" db="EMBL/GenBank/DDBJ databases">
        <title>The genome sequence of Methylocystis heyeri.</title>
        <authorList>
            <person name="Oshkin I.Y."/>
            <person name="Miroshnikov K."/>
            <person name="Dedysh S.N."/>
        </authorList>
    </citation>
    <scope>NUCLEOTIDE SEQUENCE [LARGE SCALE GENOMIC DNA]</scope>
    <source>
        <strain evidence="2 3">H2</strain>
    </source>
</reference>
<keyword evidence="1" id="KW-1133">Transmembrane helix</keyword>
<gene>
    <name evidence="2" type="ORF">H2LOC_011180</name>
</gene>
<dbReference type="EMBL" id="CP046052">
    <property type="protein sequence ID" value="QGM46212.1"/>
    <property type="molecule type" value="Genomic_DNA"/>
</dbReference>